<proteinExistence type="predicted"/>
<keyword evidence="2" id="KW-0012">Acyltransferase</keyword>
<evidence type="ECO:0000313" key="3">
    <source>
        <dbReference type="EMBL" id="MDQ0415687.1"/>
    </source>
</evidence>
<dbReference type="Gene3D" id="3.40.630.30">
    <property type="match status" value="1"/>
</dbReference>
<accession>A0ABU0G0G3</accession>
<evidence type="ECO:0008006" key="5">
    <source>
        <dbReference type="Google" id="ProtNLM"/>
    </source>
</evidence>
<dbReference type="EMBL" id="JAUSUN010000044">
    <property type="protein sequence ID" value="MDQ0415687.1"/>
    <property type="molecule type" value="Genomic_DNA"/>
</dbReference>
<evidence type="ECO:0000256" key="2">
    <source>
        <dbReference type="ARBA" id="ARBA00023315"/>
    </source>
</evidence>
<dbReference type="PANTHER" id="PTHR36449">
    <property type="entry name" value="ACETYLTRANSFERASE-RELATED"/>
    <property type="match status" value="1"/>
</dbReference>
<comment type="caution">
    <text evidence="3">The sequence shown here is derived from an EMBL/GenBank/DDBJ whole genome shotgun (WGS) entry which is preliminary data.</text>
</comment>
<gene>
    <name evidence="3" type="ORF">J2S25_003914</name>
</gene>
<reference evidence="3 4" key="1">
    <citation type="submission" date="2023-07" db="EMBL/GenBank/DDBJ databases">
        <title>Genomic Encyclopedia of Type Strains, Phase IV (KMG-IV): sequencing the most valuable type-strain genomes for metagenomic binning, comparative biology and taxonomic classification.</title>
        <authorList>
            <person name="Goeker M."/>
        </authorList>
    </citation>
    <scope>NUCLEOTIDE SEQUENCE [LARGE SCALE GENOMIC DNA]</scope>
    <source>
        <strain evidence="3 4">DSM 19598</strain>
    </source>
</reference>
<evidence type="ECO:0000313" key="4">
    <source>
        <dbReference type="Proteomes" id="UP001242313"/>
    </source>
</evidence>
<name>A0ABU0G0G3_9BACI</name>
<evidence type="ECO:0000256" key="1">
    <source>
        <dbReference type="ARBA" id="ARBA00022679"/>
    </source>
</evidence>
<keyword evidence="4" id="KW-1185">Reference proteome</keyword>
<organism evidence="3 4">
    <name type="scientific">Mesobacillus stamsii</name>
    <dbReference type="NCBI Taxonomy" id="225347"/>
    <lineage>
        <taxon>Bacteria</taxon>
        <taxon>Bacillati</taxon>
        <taxon>Bacillota</taxon>
        <taxon>Bacilli</taxon>
        <taxon>Bacillales</taxon>
        <taxon>Bacillaceae</taxon>
        <taxon>Mesobacillus</taxon>
    </lineage>
</organism>
<dbReference type="Proteomes" id="UP001242313">
    <property type="component" value="Unassembled WGS sequence"/>
</dbReference>
<dbReference type="PANTHER" id="PTHR36449:SF1">
    <property type="entry name" value="ACETYLTRANSFERASE"/>
    <property type="match status" value="1"/>
</dbReference>
<sequence length="178" mass="20468">MQIVSLSSLIEATQEEADIYLYLSFFRSIKNKDVETFLHFNAIPNEKRALTRTSLVVDDENNDEIIGYFTLLAKPFEITDEVSNESRRKLAGNKSAKVFNSILIAQLGRSDSYKGEISGDVILGFALENCELIYDLLGLRIVCVEYDDNPYLNDFYLKNEFKILQINNNQKILAYLRF</sequence>
<protein>
    <recommendedName>
        <fullName evidence="5">GNAT family N-acetyltransferase</fullName>
    </recommendedName>
</protein>
<keyword evidence="1" id="KW-0808">Transferase</keyword>
<dbReference type="RefSeq" id="WP_052806952.1">
    <property type="nucleotide sequence ID" value="NZ_JAUSUN010000044.1"/>
</dbReference>